<feature type="binding site" evidence="12">
    <location>
        <begin position="238"/>
        <end position="239"/>
    </location>
    <ligand>
        <name>ATP</name>
        <dbReference type="ChEBI" id="CHEBI:30616"/>
    </ligand>
</feature>
<dbReference type="Gene3D" id="3.30.460.10">
    <property type="entry name" value="Beta Polymerase, domain 2"/>
    <property type="match status" value="1"/>
</dbReference>
<evidence type="ECO:0000256" key="12">
    <source>
        <dbReference type="PIRSR" id="PIRSR018425-1"/>
    </source>
</evidence>
<sequence length="642" mass="71172">MSGAAPKQWGTTPPISVELPTSEEIKLNDALMEELKARNNFEPIEATNRRQEVLRHFQRVTEAFVKLVAEKRNLAPSVIQNGGGKVATFGSYRLGVYGPGSDIDTLVVAPKFVTRDDFFTYFPELLEKMSPDGAIEESTPVQDAYVPIVKMIYQGISIDLIYVHLASTSVLPTVDLTDNTLLRGLDDTDLRSINGVRVTDEILQLVPNTKAFRHALRAVKLWANQRAIYSNITGFPGGVAWAMMVARVCQLYPMAVGSVLIGKFFHLIWTWPWPRPVQLKTYEKGTIEAKEWNPKLYGNDRRHIMPVITPAFPSMCATNNITASTKAVIMRELARASGLMTEIFAKKKSWNDLFEKHTFFTKDYKYYLSVNCASRSKEAQQVWSGHVQSKVRRLVSNIENSDTGVSIAHPYVKGFQRVHKCKTEEEYDQILHGELKYQIAETTTEDSGLAAVLADQEGDDAGAQSKTTQPEFDTEGNMIIHTTTYYVGLELGGSDGGKTNANGPLDKHSLTCAEKKKRLDISFPVADFKRLCTDWAQYDMSMNGLCTIHTRSHDLPLDVFEAGEKRPEKTKKAKSKAIKQAASTNGPATPNGVNGGLTSTPQVSEPTPTTTDIASNLKRGLNPEGAEMSEAKRRQSQGTPQG</sequence>
<feature type="domain" description="Poly(A) polymerase nucleotidyltransferase" evidence="17">
    <location>
        <begin position="10"/>
        <end position="206"/>
    </location>
</feature>
<feature type="binding site" evidence="13">
    <location>
        <position position="102"/>
    </location>
    <ligand>
        <name>Mg(2+)</name>
        <dbReference type="ChEBI" id="CHEBI:18420"/>
        <label>2</label>
        <note>catalytic</note>
    </ligand>
</feature>
<dbReference type="Pfam" id="PF04926">
    <property type="entry name" value="PAP_RNA-bind"/>
    <property type="match status" value="1"/>
</dbReference>
<keyword evidence="4 11" id="KW-0507">mRNA processing</keyword>
<evidence type="ECO:0000256" key="1">
    <source>
        <dbReference type="ARBA" id="ARBA00001936"/>
    </source>
</evidence>
<evidence type="ECO:0000256" key="7">
    <source>
        <dbReference type="ARBA" id="ARBA00022741"/>
    </source>
</evidence>
<keyword evidence="19" id="KW-1185">Reference proteome</keyword>
<proteinExistence type="inferred from homology"/>
<evidence type="ECO:0000256" key="5">
    <source>
        <dbReference type="ARBA" id="ARBA00022679"/>
    </source>
</evidence>
<dbReference type="InterPro" id="IPR007012">
    <property type="entry name" value="PolA_pol_cen_dom"/>
</dbReference>
<dbReference type="Pfam" id="PF20750">
    <property type="entry name" value="PAP_NTPase"/>
    <property type="match status" value="1"/>
</dbReference>
<dbReference type="FunFam" id="3.30.460.10:FF:000002">
    <property type="entry name" value="Poly(A) polymerase alpha, putative"/>
    <property type="match status" value="1"/>
</dbReference>
<evidence type="ECO:0000256" key="6">
    <source>
        <dbReference type="ARBA" id="ARBA00022723"/>
    </source>
</evidence>
<dbReference type="InterPro" id="IPR007010">
    <property type="entry name" value="PolA_pol_RNA-bd_dom"/>
</dbReference>
<gene>
    <name evidence="18" type="ORF">EG327_002362</name>
</gene>
<evidence type="ECO:0000256" key="9">
    <source>
        <dbReference type="ARBA" id="ARBA00022842"/>
    </source>
</evidence>
<dbReference type="Gene3D" id="3.30.70.590">
    <property type="entry name" value="Poly(A) polymerase predicted RNA binding domain"/>
    <property type="match status" value="1"/>
</dbReference>
<keyword evidence="8 11" id="KW-0067">ATP-binding</keyword>
<evidence type="ECO:0000256" key="14">
    <source>
        <dbReference type="SAM" id="MobiDB-lite"/>
    </source>
</evidence>
<dbReference type="FunFam" id="1.10.1410.10:FF:000001">
    <property type="entry name" value="Putative poly(A) polymerase gamma"/>
    <property type="match status" value="1"/>
</dbReference>
<keyword evidence="7 11" id="KW-0547">Nucleotide-binding</keyword>
<dbReference type="Proteomes" id="UP000490939">
    <property type="component" value="Unassembled WGS sequence"/>
</dbReference>
<dbReference type="EC" id="2.7.7.19" evidence="11"/>
<comment type="caution">
    <text evidence="18">The sequence shown here is derived from an EMBL/GenBank/DDBJ whole genome shotgun (WGS) entry which is preliminary data.</text>
</comment>
<dbReference type="GO" id="GO:0005524">
    <property type="term" value="F:ATP binding"/>
    <property type="evidence" value="ECO:0007669"/>
    <property type="project" value="UniProtKB-UniRule"/>
</dbReference>
<keyword evidence="5 11" id="KW-0808">Transferase</keyword>
<feature type="binding site" evidence="12">
    <location>
        <position position="229"/>
    </location>
    <ligand>
        <name>ATP</name>
        <dbReference type="ChEBI" id="CHEBI:30616"/>
    </ligand>
</feature>
<evidence type="ECO:0000256" key="8">
    <source>
        <dbReference type="ARBA" id="ARBA00022840"/>
    </source>
</evidence>
<accession>A0A8H3VJ01</accession>
<feature type="domain" description="Poly(A) polymerase RNA-binding" evidence="15">
    <location>
        <begin position="358"/>
        <end position="569"/>
    </location>
</feature>
<feature type="domain" description="Poly(A) polymerase central" evidence="16">
    <location>
        <begin position="212"/>
        <end position="356"/>
    </location>
</feature>
<comment type="subcellular location">
    <subcellularLocation>
        <location evidence="2 11">Nucleus</location>
    </subcellularLocation>
</comment>
<comment type="catalytic activity">
    <reaction evidence="11">
        <text>RNA(n) + ATP = RNA(n)-3'-adenine ribonucleotide + diphosphate</text>
        <dbReference type="Rhea" id="RHEA:11332"/>
        <dbReference type="Rhea" id="RHEA-COMP:14527"/>
        <dbReference type="Rhea" id="RHEA-COMP:17347"/>
        <dbReference type="ChEBI" id="CHEBI:30616"/>
        <dbReference type="ChEBI" id="CHEBI:33019"/>
        <dbReference type="ChEBI" id="CHEBI:140395"/>
        <dbReference type="ChEBI" id="CHEBI:173115"/>
        <dbReference type="EC" id="2.7.7.19"/>
    </reaction>
</comment>
<reference evidence="18 19" key="1">
    <citation type="submission" date="2019-07" db="EMBL/GenBank/DDBJ databases">
        <title>Venturia inaequalis Genome Resource.</title>
        <authorList>
            <person name="Lichtner F.J."/>
        </authorList>
    </citation>
    <scope>NUCLEOTIDE SEQUENCE [LARGE SCALE GENOMIC DNA]</scope>
    <source>
        <strain evidence="18 19">DMI_063113</strain>
    </source>
</reference>
<feature type="binding site" evidence="12">
    <location>
        <position position="220"/>
    </location>
    <ligand>
        <name>ATP</name>
        <dbReference type="ChEBI" id="CHEBI:30616"/>
    </ligand>
</feature>
<feature type="binding site" evidence="13">
    <location>
        <position position="104"/>
    </location>
    <ligand>
        <name>Mg(2+)</name>
        <dbReference type="ChEBI" id="CHEBI:18420"/>
        <label>2</label>
        <note>catalytic</note>
    </ligand>
</feature>
<feature type="binding site" evidence="13">
    <location>
        <position position="104"/>
    </location>
    <ligand>
        <name>Mg(2+)</name>
        <dbReference type="ChEBI" id="CHEBI:18420"/>
        <label>1</label>
        <note>catalytic</note>
    </ligand>
</feature>
<evidence type="ECO:0000259" key="16">
    <source>
        <dbReference type="Pfam" id="PF04928"/>
    </source>
</evidence>
<dbReference type="SUPFAM" id="SSF81301">
    <property type="entry name" value="Nucleotidyltransferase"/>
    <property type="match status" value="1"/>
</dbReference>
<evidence type="ECO:0000256" key="3">
    <source>
        <dbReference type="ARBA" id="ARBA00010912"/>
    </source>
</evidence>
<dbReference type="GO" id="GO:0046872">
    <property type="term" value="F:metal ion binding"/>
    <property type="evidence" value="ECO:0007669"/>
    <property type="project" value="UniProtKB-KW"/>
</dbReference>
<protein>
    <recommendedName>
        <fullName evidence="11">Poly(A) polymerase</fullName>
        <ecNumber evidence="11">2.7.7.19</ecNumber>
    </recommendedName>
</protein>
<feature type="binding site" evidence="12">
    <location>
        <position position="159"/>
    </location>
    <ligand>
        <name>ATP</name>
        <dbReference type="ChEBI" id="CHEBI:30616"/>
    </ligand>
</feature>
<dbReference type="AlphaFoldDB" id="A0A8H3VJ01"/>
<feature type="binding site" evidence="13">
    <location>
        <position position="159"/>
    </location>
    <ligand>
        <name>Mg(2+)</name>
        <dbReference type="ChEBI" id="CHEBI:18420"/>
        <label>2</label>
        <note>catalytic</note>
    </ligand>
</feature>
<dbReference type="GO" id="GO:0006397">
    <property type="term" value="P:mRNA processing"/>
    <property type="evidence" value="ECO:0007669"/>
    <property type="project" value="UniProtKB-KW"/>
</dbReference>
<comment type="cofactor">
    <cofactor evidence="13">
        <name>Mg(2+)</name>
        <dbReference type="ChEBI" id="CHEBI:18420"/>
    </cofactor>
    <text evidence="13">Binds 2 magnesium ions. Also active with manganese.</text>
</comment>
<dbReference type="GO" id="GO:0031123">
    <property type="term" value="P:RNA 3'-end processing"/>
    <property type="evidence" value="ECO:0007669"/>
    <property type="project" value="InterPro"/>
</dbReference>
<evidence type="ECO:0000313" key="19">
    <source>
        <dbReference type="Proteomes" id="UP000490939"/>
    </source>
</evidence>
<comment type="function">
    <text evidence="11">Polymerase that creates the 3'-poly(A) tail of mRNA's.</text>
</comment>
<dbReference type="InterPro" id="IPR043519">
    <property type="entry name" value="NT_sf"/>
</dbReference>
<dbReference type="GO" id="GO:1990817">
    <property type="term" value="F:poly(A) RNA polymerase activity"/>
    <property type="evidence" value="ECO:0007669"/>
    <property type="project" value="UniProtKB-UniRule"/>
</dbReference>
<dbReference type="SUPFAM" id="SSF55003">
    <property type="entry name" value="PAP/Archaeal CCA-adding enzyme, C-terminal domain"/>
    <property type="match status" value="1"/>
</dbReference>
<feature type="binding site" evidence="12">
    <location>
        <begin position="89"/>
        <end position="91"/>
    </location>
    <ligand>
        <name>ATP</name>
        <dbReference type="ChEBI" id="CHEBI:30616"/>
    </ligand>
</feature>
<dbReference type="PANTHER" id="PTHR10682:SF10">
    <property type="entry name" value="POLYNUCLEOTIDE ADENYLYLTRANSFERASE"/>
    <property type="match status" value="1"/>
</dbReference>
<evidence type="ECO:0000256" key="11">
    <source>
        <dbReference type="PIRNR" id="PIRNR018425"/>
    </source>
</evidence>
<dbReference type="EMBL" id="WNWR01000172">
    <property type="protein sequence ID" value="KAE9989720.1"/>
    <property type="molecule type" value="Genomic_DNA"/>
</dbReference>
<evidence type="ECO:0000259" key="17">
    <source>
        <dbReference type="Pfam" id="PF20750"/>
    </source>
</evidence>
<dbReference type="InterPro" id="IPR011068">
    <property type="entry name" value="NuclTrfase_I-like_C"/>
</dbReference>
<dbReference type="Gene3D" id="1.10.1410.10">
    <property type="match status" value="1"/>
</dbReference>
<organism evidence="18 19">
    <name type="scientific">Venturia inaequalis</name>
    <name type="common">Apple scab fungus</name>
    <dbReference type="NCBI Taxonomy" id="5025"/>
    <lineage>
        <taxon>Eukaryota</taxon>
        <taxon>Fungi</taxon>
        <taxon>Dikarya</taxon>
        <taxon>Ascomycota</taxon>
        <taxon>Pezizomycotina</taxon>
        <taxon>Dothideomycetes</taxon>
        <taxon>Pleosporomycetidae</taxon>
        <taxon>Venturiales</taxon>
        <taxon>Venturiaceae</taxon>
        <taxon>Venturia</taxon>
    </lineage>
</organism>
<evidence type="ECO:0000256" key="10">
    <source>
        <dbReference type="ARBA" id="ARBA00023242"/>
    </source>
</evidence>
<keyword evidence="9 13" id="KW-0460">Magnesium</keyword>
<dbReference type="GO" id="GO:0005634">
    <property type="term" value="C:nucleus"/>
    <property type="evidence" value="ECO:0007669"/>
    <property type="project" value="UniProtKB-SubCell"/>
</dbReference>
<dbReference type="GO" id="GO:0003723">
    <property type="term" value="F:RNA binding"/>
    <property type="evidence" value="ECO:0007669"/>
    <property type="project" value="UniProtKB-UniRule"/>
</dbReference>
<evidence type="ECO:0000256" key="2">
    <source>
        <dbReference type="ARBA" id="ARBA00004123"/>
    </source>
</evidence>
<comment type="cofactor">
    <cofactor evidence="1">
        <name>Mn(2+)</name>
        <dbReference type="ChEBI" id="CHEBI:29035"/>
    </cofactor>
</comment>
<feature type="binding site" evidence="12">
    <location>
        <begin position="102"/>
        <end position="104"/>
    </location>
    <ligand>
        <name>ATP</name>
        <dbReference type="ChEBI" id="CHEBI:30616"/>
    </ligand>
</feature>
<feature type="compositionally biased region" description="Polar residues" evidence="14">
    <location>
        <begin position="583"/>
        <end position="614"/>
    </location>
</feature>
<feature type="compositionally biased region" description="Basic residues" evidence="14">
    <location>
        <begin position="568"/>
        <end position="577"/>
    </location>
</feature>
<evidence type="ECO:0000259" key="15">
    <source>
        <dbReference type="Pfam" id="PF04926"/>
    </source>
</evidence>
<comment type="similarity">
    <text evidence="3 11">Belongs to the poly(A) polymerase family.</text>
</comment>
<dbReference type="PIRSF" id="PIRSF018425">
    <property type="entry name" value="PolyA_polymerase"/>
    <property type="match status" value="1"/>
</dbReference>
<dbReference type="InterPro" id="IPR048840">
    <property type="entry name" value="PolA_pol_NTPase"/>
</dbReference>
<dbReference type="InterPro" id="IPR014492">
    <property type="entry name" value="PolyA_polymerase"/>
</dbReference>
<dbReference type="PANTHER" id="PTHR10682">
    <property type="entry name" value="POLY A POLYMERASE"/>
    <property type="match status" value="1"/>
</dbReference>
<dbReference type="SUPFAM" id="SSF81631">
    <property type="entry name" value="PAP/OAS1 substrate-binding domain"/>
    <property type="match status" value="1"/>
</dbReference>
<dbReference type="Pfam" id="PF04928">
    <property type="entry name" value="PAP_central"/>
    <property type="match status" value="1"/>
</dbReference>
<feature type="region of interest" description="Disordered" evidence="14">
    <location>
        <begin position="562"/>
        <end position="642"/>
    </location>
</feature>
<evidence type="ECO:0000256" key="13">
    <source>
        <dbReference type="PIRSR" id="PIRSR018425-2"/>
    </source>
</evidence>
<keyword evidence="10 11" id="KW-0539">Nucleus</keyword>
<name>A0A8H3VJ01_VENIN</name>
<feature type="binding site" evidence="13">
    <location>
        <position position="102"/>
    </location>
    <ligand>
        <name>Mg(2+)</name>
        <dbReference type="ChEBI" id="CHEBI:18420"/>
        <label>1</label>
        <note>catalytic</note>
    </ligand>
</feature>
<keyword evidence="6 13" id="KW-0479">Metal-binding</keyword>
<evidence type="ECO:0000313" key="18">
    <source>
        <dbReference type="EMBL" id="KAE9989720.1"/>
    </source>
</evidence>
<dbReference type="CDD" id="cd05402">
    <property type="entry name" value="NT_PAP_TUTase"/>
    <property type="match status" value="1"/>
</dbReference>
<evidence type="ECO:0000256" key="4">
    <source>
        <dbReference type="ARBA" id="ARBA00022664"/>
    </source>
</evidence>